<dbReference type="InterPro" id="IPR037835">
    <property type="entry name" value="SNX27_RA"/>
</dbReference>
<dbReference type="GO" id="GO:0007165">
    <property type="term" value="P:signal transduction"/>
    <property type="evidence" value="ECO:0007669"/>
    <property type="project" value="InterPro"/>
</dbReference>
<dbReference type="FunFam" id="3.10.20.90:FF:000210">
    <property type="entry name" value="Putative Sorting nexin-27"/>
    <property type="match status" value="1"/>
</dbReference>
<evidence type="ECO:0000313" key="8">
    <source>
        <dbReference type="Proteomes" id="UP000192223"/>
    </source>
</evidence>
<dbReference type="Gene3D" id="1.20.80.60">
    <property type="match status" value="1"/>
</dbReference>
<evidence type="ECO:0000313" key="9">
    <source>
        <dbReference type="RefSeq" id="XP_025829091.1"/>
    </source>
</evidence>
<dbReference type="InterPro" id="IPR000159">
    <property type="entry name" value="RA_dom"/>
</dbReference>
<dbReference type="SUPFAM" id="SSF64268">
    <property type="entry name" value="PX domain"/>
    <property type="match status" value="1"/>
</dbReference>
<dbReference type="RefSeq" id="XP_025829091.1">
    <property type="nucleotide sequence ID" value="XM_025973306.1"/>
</dbReference>
<dbReference type="PANTHER" id="PTHR12431:SF19">
    <property type="entry name" value="SORTING NEXIN-27"/>
    <property type="match status" value="1"/>
</dbReference>
<evidence type="ECO:0000256" key="4">
    <source>
        <dbReference type="ARBA" id="ARBA00023121"/>
    </source>
</evidence>
<dbReference type="InParanoid" id="A0A7F5QVI6"/>
<dbReference type="KEGG" id="apln:108737225"/>
<dbReference type="GO" id="GO:0032266">
    <property type="term" value="F:phosphatidylinositol-3-phosphate binding"/>
    <property type="evidence" value="ECO:0007669"/>
    <property type="project" value="InterPro"/>
</dbReference>
<dbReference type="InterPro" id="IPR036871">
    <property type="entry name" value="PX_dom_sf"/>
</dbReference>
<dbReference type="FunCoup" id="A0A7F5QVI6">
    <property type="interactions" value="1436"/>
</dbReference>
<keyword evidence="8" id="KW-1185">Reference proteome</keyword>
<organism evidence="8 9">
    <name type="scientific">Agrilus planipennis</name>
    <name type="common">Emerald ash borer</name>
    <name type="synonym">Agrilus marcopoli</name>
    <dbReference type="NCBI Taxonomy" id="224129"/>
    <lineage>
        <taxon>Eukaryota</taxon>
        <taxon>Metazoa</taxon>
        <taxon>Ecdysozoa</taxon>
        <taxon>Arthropoda</taxon>
        <taxon>Hexapoda</taxon>
        <taxon>Insecta</taxon>
        <taxon>Pterygota</taxon>
        <taxon>Neoptera</taxon>
        <taxon>Endopterygota</taxon>
        <taxon>Coleoptera</taxon>
        <taxon>Polyphaga</taxon>
        <taxon>Elateriformia</taxon>
        <taxon>Buprestoidea</taxon>
        <taxon>Buprestidae</taxon>
        <taxon>Agrilinae</taxon>
        <taxon>Agrilus</taxon>
    </lineage>
</organism>
<dbReference type="Gene3D" id="3.30.1520.10">
    <property type="entry name" value="Phox-like domain"/>
    <property type="match status" value="1"/>
</dbReference>
<dbReference type="GO" id="GO:0005769">
    <property type="term" value="C:early endosome"/>
    <property type="evidence" value="ECO:0007669"/>
    <property type="project" value="UniProtKB-SubCell"/>
</dbReference>
<dbReference type="GO" id="GO:0032456">
    <property type="term" value="P:endocytic recycling"/>
    <property type="evidence" value="ECO:0007669"/>
    <property type="project" value="TreeGrafter"/>
</dbReference>
<accession>A0A7F5QVI6</accession>
<feature type="domain" description="Ras-associating" evidence="7">
    <location>
        <begin position="80"/>
        <end position="168"/>
    </location>
</feature>
<dbReference type="PROSITE" id="PS50195">
    <property type="entry name" value="PX"/>
    <property type="match status" value="1"/>
</dbReference>
<proteinExistence type="predicted"/>
<name>A0A7F5QVI6_AGRPL</name>
<dbReference type="GeneID" id="108737225"/>
<evidence type="ECO:0000256" key="2">
    <source>
        <dbReference type="ARBA" id="ARBA00004412"/>
    </source>
</evidence>
<evidence type="ECO:0000256" key="1">
    <source>
        <dbReference type="ARBA" id="ARBA00004184"/>
    </source>
</evidence>
<reference evidence="9" key="1">
    <citation type="submission" date="2025-08" db="UniProtKB">
        <authorList>
            <consortium name="RefSeq"/>
        </authorList>
    </citation>
    <scope>IDENTIFICATION</scope>
    <source>
        <tissue evidence="9">Entire body</tissue>
    </source>
</reference>
<dbReference type="InterPro" id="IPR037827">
    <property type="entry name" value="SNX27_FERM-like_dom"/>
</dbReference>
<dbReference type="CDD" id="cd13338">
    <property type="entry name" value="FERM-like_C_SNX27"/>
    <property type="match status" value="1"/>
</dbReference>
<gene>
    <name evidence="9" type="primary">LOC108737225</name>
</gene>
<keyword evidence="3" id="KW-0967">Endosome</keyword>
<feature type="domain" description="PX" evidence="6">
    <location>
        <begin position="1"/>
        <end position="77"/>
    </location>
</feature>
<dbReference type="AlphaFoldDB" id="A0A7F5QVI6"/>
<dbReference type="GO" id="GO:0006886">
    <property type="term" value="P:intracellular protein transport"/>
    <property type="evidence" value="ECO:0007669"/>
    <property type="project" value="TreeGrafter"/>
</dbReference>
<comment type="subcellular location">
    <subcellularLocation>
        <location evidence="2">Early endosome</location>
    </subcellularLocation>
    <subcellularLocation>
        <location evidence="1">Endomembrane system</location>
        <topology evidence="1">Peripheral membrane protein</topology>
    </subcellularLocation>
</comment>
<keyword evidence="4" id="KW-0446">Lipid-binding</keyword>
<sequence length="334" mass="39125">MTLLFSQLFYNKYKNLLEISRFNFPKLPGKWPFTLTEQQLDARRRGLEQYLEKVCAVRVIAESDIMQDFLTDQDDESNCSPVDLKILLPDREVVTVSLKKNSNADEVYAAVVRKINMTRKTALYFYLFEIVEYNFERKLQPSEYPHNLYIQNYSTATSTCLCIRKWLFSLSQELSLMNDTQATSYIFWQAVDEVNRGCIHAGERLYQLKALQDVTRATEYLKLARDLSGYGEVVFPHCPCDSRKEGHVIVSAGSKGFKLHACQEDGTLESQVVHLSWDCIRQWEVDDEAMAFCLRYDRPDKTPRWLKIYSPYYSYLLDCFERIVEENKWIDTGE</sequence>
<dbReference type="SUPFAM" id="SSF54236">
    <property type="entry name" value="Ubiquitin-like"/>
    <property type="match status" value="1"/>
</dbReference>
<keyword evidence="5" id="KW-0472">Membrane</keyword>
<protein>
    <submittedName>
        <fullName evidence="9">Sorting nexin-27</fullName>
    </submittedName>
</protein>
<evidence type="ECO:0000256" key="3">
    <source>
        <dbReference type="ARBA" id="ARBA00022753"/>
    </source>
</evidence>
<evidence type="ECO:0000259" key="6">
    <source>
        <dbReference type="PROSITE" id="PS50195"/>
    </source>
</evidence>
<dbReference type="Pfam" id="PF00787">
    <property type="entry name" value="PX"/>
    <property type="match status" value="1"/>
</dbReference>
<dbReference type="InterPro" id="IPR001683">
    <property type="entry name" value="PX_dom"/>
</dbReference>
<dbReference type="CDD" id="cd01777">
    <property type="entry name" value="FERM_F1_SNX27"/>
    <property type="match status" value="1"/>
</dbReference>
<dbReference type="Gene3D" id="3.10.20.90">
    <property type="entry name" value="Phosphatidylinositol 3-kinase Catalytic Subunit, Chain A, domain 1"/>
    <property type="match status" value="1"/>
</dbReference>
<dbReference type="PROSITE" id="PS50200">
    <property type="entry name" value="RA"/>
    <property type="match status" value="1"/>
</dbReference>
<dbReference type="Proteomes" id="UP000192223">
    <property type="component" value="Unplaced"/>
</dbReference>
<dbReference type="OrthoDB" id="10036828at2759"/>
<dbReference type="PANTHER" id="PTHR12431">
    <property type="entry name" value="SORTING NEXIN 17 AND 27"/>
    <property type="match status" value="1"/>
</dbReference>
<evidence type="ECO:0000259" key="7">
    <source>
        <dbReference type="PROSITE" id="PS50200"/>
    </source>
</evidence>
<evidence type="ECO:0000256" key="5">
    <source>
        <dbReference type="ARBA" id="ARBA00023136"/>
    </source>
</evidence>
<dbReference type="Pfam" id="PF00788">
    <property type="entry name" value="RA"/>
    <property type="match status" value="1"/>
</dbReference>
<dbReference type="InterPro" id="IPR029071">
    <property type="entry name" value="Ubiquitin-like_domsf"/>
</dbReference>